<dbReference type="EMBL" id="JARLKZ010000021">
    <property type="protein sequence ID" value="MEC0243019.1"/>
    <property type="molecule type" value="Genomic_DNA"/>
</dbReference>
<dbReference type="Gene3D" id="1.10.530.10">
    <property type="match status" value="1"/>
</dbReference>
<dbReference type="Pfam" id="PF01464">
    <property type="entry name" value="SLT"/>
    <property type="match status" value="1"/>
</dbReference>
<feature type="domain" description="Transglycosylase SLT" evidence="2">
    <location>
        <begin position="110"/>
        <end position="206"/>
    </location>
</feature>
<organism evidence="3 4">
    <name type="scientific">Paenibacillus dokdonensis</name>
    <dbReference type="NCBI Taxonomy" id="2567944"/>
    <lineage>
        <taxon>Bacteria</taxon>
        <taxon>Bacillati</taxon>
        <taxon>Bacillota</taxon>
        <taxon>Bacilli</taxon>
        <taxon>Bacillales</taxon>
        <taxon>Paenibacillaceae</taxon>
        <taxon>Paenibacillus</taxon>
    </lineage>
</organism>
<dbReference type="PANTHER" id="PTHR37423">
    <property type="entry name" value="SOLUBLE LYTIC MUREIN TRANSGLYCOSYLASE-RELATED"/>
    <property type="match status" value="1"/>
</dbReference>
<accession>A0ABU6GTE4</accession>
<dbReference type="InterPro" id="IPR000189">
    <property type="entry name" value="Transglyc_AS"/>
</dbReference>
<comment type="caution">
    <text evidence="3">The sequence shown here is derived from an EMBL/GenBank/DDBJ whole genome shotgun (WGS) entry which is preliminary data.</text>
</comment>
<evidence type="ECO:0000256" key="1">
    <source>
        <dbReference type="ARBA" id="ARBA00007734"/>
    </source>
</evidence>
<sequence length="241" mass="25699">MQIDSATAKQLASLQDNSRIQNRDELLQDILANGSSSDFGVILQQLVNSSSGGNSSIDGSVLPTVSGVSYSDGLLWQQLGTVAESEASELQFVNSSHSTDKSGPTSYDDLIQQASKKYGIDEALIKAVIDTESSFNPNVVSSAGAKGLMQLMDGTAAGLGVSDPFDPAQNIDAGTRYLSYQIKRFNGQENMALAAYNAGPNRLAKLGVTTDDQLMDKLGMLPQETRKYISKIASARSKYEV</sequence>
<dbReference type="CDD" id="cd00254">
    <property type="entry name" value="LT-like"/>
    <property type="match status" value="1"/>
</dbReference>
<reference evidence="3 4" key="1">
    <citation type="submission" date="2023-03" db="EMBL/GenBank/DDBJ databases">
        <title>Bacillus Genome Sequencing.</title>
        <authorList>
            <person name="Dunlap C."/>
        </authorList>
    </citation>
    <scope>NUCLEOTIDE SEQUENCE [LARGE SCALE GENOMIC DNA]</scope>
    <source>
        <strain evidence="3 4">BD-525</strain>
    </source>
</reference>
<evidence type="ECO:0000313" key="4">
    <source>
        <dbReference type="Proteomes" id="UP001344632"/>
    </source>
</evidence>
<keyword evidence="4" id="KW-1185">Reference proteome</keyword>
<gene>
    <name evidence="3" type="ORF">P4H66_24725</name>
</gene>
<dbReference type="InterPro" id="IPR008258">
    <property type="entry name" value="Transglycosylase_SLT_dom_1"/>
</dbReference>
<protein>
    <submittedName>
        <fullName evidence="3">Lytic transglycosylase domain-containing protein</fullName>
    </submittedName>
</protein>
<dbReference type="SUPFAM" id="SSF53955">
    <property type="entry name" value="Lysozyme-like"/>
    <property type="match status" value="1"/>
</dbReference>
<dbReference type="RefSeq" id="WP_326090776.1">
    <property type="nucleotide sequence ID" value="NZ_JARLKZ010000021.1"/>
</dbReference>
<dbReference type="InterPro" id="IPR023346">
    <property type="entry name" value="Lysozyme-like_dom_sf"/>
</dbReference>
<dbReference type="Proteomes" id="UP001344632">
    <property type="component" value="Unassembled WGS sequence"/>
</dbReference>
<name>A0ABU6GTE4_9BACL</name>
<proteinExistence type="inferred from homology"/>
<dbReference type="PROSITE" id="PS00922">
    <property type="entry name" value="TRANSGLYCOSYLASE"/>
    <property type="match status" value="1"/>
</dbReference>
<evidence type="ECO:0000259" key="2">
    <source>
        <dbReference type="Pfam" id="PF01464"/>
    </source>
</evidence>
<comment type="similarity">
    <text evidence="1">Belongs to the transglycosylase Slt family.</text>
</comment>
<dbReference type="PANTHER" id="PTHR37423:SF2">
    <property type="entry name" value="MEMBRANE-BOUND LYTIC MUREIN TRANSGLYCOSYLASE C"/>
    <property type="match status" value="1"/>
</dbReference>
<evidence type="ECO:0000313" key="3">
    <source>
        <dbReference type="EMBL" id="MEC0243019.1"/>
    </source>
</evidence>